<keyword evidence="2" id="KW-0812">Transmembrane</keyword>
<evidence type="ECO:0000256" key="2">
    <source>
        <dbReference type="SAM" id="Phobius"/>
    </source>
</evidence>
<feature type="transmembrane region" description="Helical" evidence="2">
    <location>
        <begin position="399"/>
        <end position="424"/>
    </location>
</feature>
<reference evidence="3" key="1">
    <citation type="submission" date="2021-01" db="EMBL/GenBank/DDBJ databases">
        <authorList>
            <person name="Corre E."/>
            <person name="Pelletier E."/>
            <person name="Niang G."/>
            <person name="Scheremetjew M."/>
            <person name="Finn R."/>
            <person name="Kale V."/>
            <person name="Holt S."/>
            <person name="Cochrane G."/>
            <person name="Meng A."/>
            <person name="Brown T."/>
            <person name="Cohen L."/>
        </authorList>
    </citation>
    <scope>NUCLEOTIDE SEQUENCE</scope>
    <source>
        <strain evidence="3">CCMP 1866</strain>
    </source>
</reference>
<feature type="region of interest" description="Disordered" evidence="1">
    <location>
        <begin position="1"/>
        <end position="57"/>
    </location>
</feature>
<gene>
    <name evidence="3" type="ORF">TPAC0785_LOCUS306</name>
</gene>
<organism evidence="3">
    <name type="scientific">Triparma pacifica</name>
    <dbReference type="NCBI Taxonomy" id="91992"/>
    <lineage>
        <taxon>Eukaryota</taxon>
        <taxon>Sar</taxon>
        <taxon>Stramenopiles</taxon>
        <taxon>Ochrophyta</taxon>
        <taxon>Bolidophyceae</taxon>
        <taxon>Parmales</taxon>
        <taxon>Triparmaceae</taxon>
        <taxon>Triparma</taxon>
    </lineage>
</organism>
<evidence type="ECO:0000256" key="1">
    <source>
        <dbReference type="SAM" id="MobiDB-lite"/>
    </source>
</evidence>
<accession>A0A7S2QW46</accession>
<evidence type="ECO:0000313" key="3">
    <source>
        <dbReference type="EMBL" id="CAD9652762.1"/>
    </source>
</evidence>
<sequence>MDDTGDFDDIERGLTNIKAETQVNEHKDEHPGTGLVSKVGSESSNQDLQAEEGRGVEKNTIMQGCEESSDVNIPQLTPDEAREVGEQLMMSMKEKGKGTTKEEAVKEFIGGNGALSQLVAKHIFMDALICAVVDNKLHKARTVQGSAASLGEEDGKKIGESLAMTMASTLTAKHAVDEWSLQFPGLLEVMRECSWVKPMLVAITYELILGARWGVKMRVGVGAVTSMLDLATDIYVTASFSGVVGKEGYFQASLASLTVSMGIQLFIIWCQNKRIGWKKVLKESIPVLIGFKPALDAYRVAAGVEQEKGQRLTPMTEMTAMKVTEVFAEGIPGVIIQLMAIATSVEDVGVSSWLSVAVSAFTVGFASASISYDWDTDPEKRQAVPGFYGFVPAAAMKRALLFASMLVISTGILIIRCMSIVLLGLIGRRWAFGFIGADLGLYLIVKVLRGDFWYWAPTGGFEEIFVSALSRILTKTVTDFTSLVFLRHPQELGGLGWLLSLAFTMVYLPVAIEIYEWKNGMESIADNLAWKVVWFVIPTVLVSFAVFFCIIEKKFLGTFFSLQTGKKFAQDLFKKGVGDAAKAAILKKTRHYWVGIEDDIKLWVRENWGKWEKERPEWLTEAKKAEIPIEWIPTCKGRNRETVRRASLRRGSVLKTMAGKLNKVTPELSISITDPGYESSSSDD</sequence>
<dbReference type="AlphaFoldDB" id="A0A7S2QW46"/>
<feature type="transmembrane region" description="Helical" evidence="2">
    <location>
        <begin position="249"/>
        <end position="269"/>
    </location>
</feature>
<keyword evidence="2" id="KW-0472">Membrane</keyword>
<keyword evidence="2" id="KW-1133">Transmembrane helix</keyword>
<feature type="transmembrane region" description="Helical" evidence="2">
    <location>
        <begin position="351"/>
        <end position="372"/>
    </location>
</feature>
<feature type="transmembrane region" description="Helical" evidence="2">
    <location>
        <begin position="430"/>
        <end position="448"/>
    </location>
</feature>
<protein>
    <submittedName>
        <fullName evidence="3">Uncharacterized protein</fullName>
    </submittedName>
</protein>
<proteinExistence type="predicted"/>
<dbReference type="EMBL" id="HBHE01000513">
    <property type="protein sequence ID" value="CAD9652762.1"/>
    <property type="molecule type" value="Transcribed_RNA"/>
</dbReference>
<feature type="transmembrane region" description="Helical" evidence="2">
    <location>
        <begin position="492"/>
        <end position="512"/>
    </location>
</feature>
<feature type="transmembrane region" description="Helical" evidence="2">
    <location>
        <begin position="532"/>
        <end position="551"/>
    </location>
</feature>
<name>A0A7S2QW46_9STRA</name>